<feature type="compositionally biased region" description="Polar residues" evidence="1">
    <location>
        <begin position="18"/>
        <end position="42"/>
    </location>
</feature>
<name>A0A078ALF7_STYLE</name>
<dbReference type="Proteomes" id="UP000039865">
    <property type="component" value="Unassembled WGS sequence"/>
</dbReference>
<organism evidence="2 3">
    <name type="scientific">Stylonychia lemnae</name>
    <name type="common">Ciliate</name>
    <dbReference type="NCBI Taxonomy" id="5949"/>
    <lineage>
        <taxon>Eukaryota</taxon>
        <taxon>Sar</taxon>
        <taxon>Alveolata</taxon>
        <taxon>Ciliophora</taxon>
        <taxon>Intramacronucleata</taxon>
        <taxon>Spirotrichea</taxon>
        <taxon>Stichotrichia</taxon>
        <taxon>Sporadotrichida</taxon>
        <taxon>Oxytrichidae</taxon>
        <taxon>Stylonychinae</taxon>
        <taxon>Stylonychia</taxon>
    </lineage>
</organism>
<gene>
    <name evidence="2" type="primary">Contig1387.g1521</name>
    <name evidence="2" type="ORF">STYLEM_10716</name>
</gene>
<sequence length="349" mass="40046">MEDLQQDQKASESENQIKQESILTNNQDKAHSNNQSNDQSNKPKIPTVYPPNQPTIIIGPNSIRAVPNPNITVNSGSNNVLMPGQQIYPSLGSSSNERGNRRLREHQTYYQGSVNDPNFAKLRGTFLNDSTSNLKMMNADGNINSSNRMMDEYDDEDEDDYRDGEYGGQGFMNEMDFMTWDLIVKNTPKLAQIELLLHKNMVKNKKFFTLYNEYQYNPPFLIFYQKKTYKEGNVDLQPPQDSNIANFHEYLGVPHQCELVKFYEDFNLMKYPKNPIMMVKRKFFLVQYEPDLLHAVDGLGKGVIILPVHGNFLIKIYDSAVTLPNTNVAESYLNCIKPLMEMAALLMKN</sequence>
<evidence type="ECO:0000256" key="1">
    <source>
        <dbReference type="SAM" id="MobiDB-lite"/>
    </source>
</evidence>
<dbReference type="AlphaFoldDB" id="A0A078ALF7"/>
<protein>
    <submittedName>
        <fullName evidence="2">Uncharacterized protein</fullName>
    </submittedName>
</protein>
<dbReference type="EMBL" id="CCKQ01010187">
    <property type="protein sequence ID" value="CDW81693.1"/>
    <property type="molecule type" value="Genomic_DNA"/>
</dbReference>
<dbReference type="InParanoid" id="A0A078ALF7"/>
<evidence type="ECO:0000313" key="3">
    <source>
        <dbReference type="Proteomes" id="UP000039865"/>
    </source>
</evidence>
<keyword evidence="3" id="KW-1185">Reference proteome</keyword>
<dbReference type="OrthoDB" id="10557756at2759"/>
<evidence type="ECO:0000313" key="2">
    <source>
        <dbReference type="EMBL" id="CDW81693.1"/>
    </source>
</evidence>
<accession>A0A078ALF7</accession>
<proteinExistence type="predicted"/>
<reference evidence="2 3" key="1">
    <citation type="submission" date="2014-06" db="EMBL/GenBank/DDBJ databases">
        <authorList>
            <person name="Swart Estienne"/>
        </authorList>
    </citation>
    <scope>NUCLEOTIDE SEQUENCE [LARGE SCALE GENOMIC DNA]</scope>
    <source>
        <strain evidence="2 3">130c</strain>
    </source>
</reference>
<feature type="region of interest" description="Disordered" evidence="1">
    <location>
        <begin position="1"/>
        <end position="53"/>
    </location>
</feature>